<dbReference type="PANTHER" id="PTHR48100">
    <property type="entry name" value="BROAD-SPECIFICITY PHOSPHATASE YOR283W-RELATED"/>
    <property type="match status" value="1"/>
</dbReference>
<evidence type="ECO:0000256" key="1">
    <source>
        <dbReference type="PIRSR" id="PIRSR613078-2"/>
    </source>
</evidence>
<sequence length="237" mass="27044">MPSRNVNNSPGKAETSNHRTIYFVRHGQGLEIDTALDLDIRLDPPLSSLGLQQATQIAERLQKVQFDTLLSSPLRRARETTQIISKATDKQPEYSNLFVERIKPTELNGMPRIEKQASSLWQAWEESLYQTNLRLADGENYADLIARVDRAIEYLDLREEQTIVVVTHGFFLRAIIARILLGDQLSGTLLRTFLNNTSTNNTGLTAFSLSQEVTQARWKLLYFNDYSHLHAKLDSRL</sequence>
<accession>A0A554JCK3</accession>
<proteinExistence type="predicted"/>
<dbReference type="PANTHER" id="PTHR48100:SF44">
    <property type="entry name" value="PHOSPHATASE C1620.13-RELATED"/>
    <property type="match status" value="1"/>
</dbReference>
<dbReference type="InterPro" id="IPR029033">
    <property type="entry name" value="His_PPase_superfam"/>
</dbReference>
<gene>
    <name evidence="2" type="ORF">CEO22_211</name>
</gene>
<dbReference type="EMBL" id="VMFD01000014">
    <property type="protein sequence ID" value="TSC66133.1"/>
    <property type="molecule type" value="Genomic_DNA"/>
</dbReference>
<protein>
    <submittedName>
        <fullName evidence="2">2,3-bisphosphoglycerate-dependent phosphoglycerate mutase</fullName>
    </submittedName>
</protein>
<dbReference type="InterPro" id="IPR050275">
    <property type="entry name" value="PGM_Phosphatase"/>
</dbReference>
<name>A0A554JCK3_9BACT</name>
<reference evidence="2 3" key="1">
    <citation type="submission" date="2017-08" db="EMBL/GenBank/DDBJ databases">
        <title>Mechanisms for carbon and nitrogen cycling indicate functional differentiation within the Candidate Phyla Radiation.</title>
        <authorList>
            <person name="Danczak R.E."/>
            <person name="Johnston M.D."/>
            <person name="Kenah C."/>
            <person name="Slattery M."/>
            <person name="Wrighton K.C."/>
            <person name="Wilkins M.J."/>
        </authorList>
    </citation>
    <scope>NUCLEOTIDE SEQUENCE [LARGE SCALE GENOMIC DNA]</scope>
    <source>
        <strain evidence="2">Gr01-1014_85</strain>
    </source>
</reference>
<dbReference type="GO" id="GO:0005829">
    <property type="term" value="C:cytosol"/>
    <property type="evidence" value="ECO:0007669"/>
    <property type="project" value="TreeGrafter"/>
</dbReference>
<dbReference type="CDD" id="cd07067">
    <property type="entry name" value="HP_PGM_like"/>
    <property type="match status" value="1"/>
</dbReference>
<dbReference type="AlphaFoldDB" id="A0A554JCK3"/>
<dbReference type="GO" id="GO:0016791">
    <property type="term" value="F:phosphatase activity"/>
    <property type="evidence" value="ECO:0007669"/>
    <property type="project" value="TreeGrafter"/>
</dbReference>
<dbReference type="Gene3D" id="3.40.50.1240">
    <property type="entry name" value="Phosphoglycerate mutase-like"/>
    <property type="match status" value="1"/>
</dbReference>
<dbReference type="SUPFAM" id="SSF53254">
    <property type="entry name" value="Phosphoglycerate mutase-like"/>
    <property type="match status" value="1"/>
</dbReference>
<evidence type="ECO:0000313" key="3">
    <source>
        <dbReference type="Proteomes" id="UP000316253"/>
    </source>
</evidence>
<evidence type="ECO:0000313" key="2">
    <source>
        <dbReference type="EMBL" id="TSC66133.1"/>
    </source>
</evidence>
<dbReference type="Pfam" id="PF00300">
    <property type="entry name" value="His_Phos_1"/>
    <property type="match status" value="1"/>
</dbReference>
<organism evidence="2 3">
    <name type="scientific">Candidatus Berkelbacteria bacterium Gr01-1014_85</name>
    <dbReference type="NCBI Taxonomy" id="2017150"/>
    <lineage>
        <taxon>Bacteria</taxon>
        <taxon>Candidatus Berkelbacteria</taxon>
    </lineage>
</organism>
<dbReference type="InterPro" id="IPR013078">
    <property type="entry name" value="His_Pase_superF_clade-1"/>
</dbReference>
<comment type="caution">
    <text evidence="2">The sequence shown here is derived from an EMBL/GenBank/DDBJ whole genome shotgun (WGS) entry which is preliminary data.</text>
</comment>
<dbReference type="Proteomes" id="UP000316253">
    <property type="component" value="Unassembled WGS sequence"/>
</dbReference>
<dbReference type="SMART" id="SM00855">
    <property type="entry name" value="PGAM"/>
    <property type="match status" value="1"/>
</dbReference>
<feature type="binding site" evidence="1">
    <location>
        <position position="76"/>
    </location>
    <ligand>
        <name>substrate</name>
    </ligand>
</feature>